<keyword evidence="1" id="KW-0812">Transmembrane</keyword>
<comment type="caution">
    <text evidence="2">The sequence shown here is derived from an EMBL/GenBank/DDBJ whole genome shotgun (WGS) entry which is preliminary data.</text>
</comment>
<dbReference type="AlphaFoldDB" id="A0A2K2FBV9"/>
<keyword evidence="1" id="KW-0472">Membrane</keyword>
<dbReference type="Pfam" id="PF09578">
    <property type="entry name" value="Spore_YabQ"/>
    <property type="match status" value="1"/>
</dbReference>
<feature type="transmembrane region" description="Helical" evidence="1">
    <location>
        <begin position="12"/>
        <end position="29"/>
    </location>
</feature>
<dbReference type="OrthoDB" id="9801633at2"/>
<evidence type="ECO:0000256" key="1">
    <source>
        <dbReference type="SAM" id="Phobius"/>
    </source>
</evidence>
<dbReference type="KEGG" id="cthd:CDO33_00320"/>
<proteinExistence type="predicted"/>
<dbReference type="RefSeq" id="WP_103082028.1">
    <property type="nucleotide sequence ID" value="NZ_CP021850.1"/>
</dbReference>
<sequence>MEVSVINQANIFLFAVAGGMLIAFIYDIFRIKRKTVKTRSFGVFIEDFVFWVLVALIMFAVVYFSNEGEVRGYIFLGAAIGIVLYSLLLSRLVMKLFLAVIGILKRIFKGIWFVVSYPFRIIIRILKVPCGFMAKISRKAARRVNRVRKSQFAKLYIWKKMIKNKIKKI</sequence>
<gene>
    <name evidence="2" type="primary">yabQ</name>
    <name evidence="2" type="ORF">CDQ84_12280</name>
</gene>
<dbReference type="NCBIfam" id="TIGR02893">
    <property type="entry name" value="spore_yabQ"/>
    <property type="match status" value="1"/>
</dbReference>
<dbReference type="EMBL" id="NIOJ01000032">
    <property type="protein sequence ID" value="PNT97954.1"/>
    <property type="molecule type" value="Genomic_DNA"/>
</dbReference>
<accession>A0A2K2FBV9</accession>
<reference evidence="2 3" key="1">
    <citation type="submission" date="2017-06" db="EMBL/GenBank/DDBJ databases">
        <title>Investigating the central metabolism of Clostridium thermosuccinogenes.</title>
        <authorList>
            <person name="Koendjbiharie J.G."/>
            <person name="van Kranenburg R."/>
        </authorList>
    </citation>
    <scope>NUCLEOTIDE SEQUENCE [LARGE SCALE GENOMIC DNA]</scope>
    <source>
        <strain evidence="2 3">DSM 5806</strain>
    </source>
</reference>
<feature type="transmembrane region" description="Helical" evidence="1">
    <location>
        <begin position="41"/>
        <end position="64"/>
    </location>
</feature>
<keyword evidence="3" id="KW-1185">Reference proteome</keyword>
<organism evidence="2 3">
    <name type="scientific">Clostridium thermosuccinogenes</name>
    <dbReference type="NCBI Taxonomy" id="84032"/>
    <lineage>
        <taxon>Bacteria</taxon>
        <taxon>Bacillati</taxon>
        <taxon>Bacillota</taxon>
        <taxon>Clostridia</taxon>
        <taxon>Eubacteriales</taxon>
        <taxon>Clostridiaceae</taxon>
        <taxon>Clostridium</taxon>
    </lineage>
</organism>
<feature type="transmembrane region" description="Helical" evidence="1">
    <location>
        <begin position="96"/>
        <end position="115"/>
    </location>
</feature>
<evidence type="ECO:0000313" key="3">
    <source>
        <dbReference type="Proteomes" id="UP000236151"/>
    </source>
</evidence>
<evidence type="ECO:0000313" key="2">
    <source>
        <dbReference type="EMBL" id="PNT97954.1"/>
    </source>
</evidence>
<name>A0A2K2FBV9_9CLOT</name>
<feature type="transmembrane region" description="Helical" evidence="1">
    <location>
        <begin position="70"/>
        <end position="89"/>
    </location>
</feature>
<keyword evidence="1" id="KW-1133">Transmembrane helix</keyword>
<dbReference type="InterPro" id="IPR019074">
    <property type="entry name" value="YabQ"/>
</dbReference>
<dbReference type="Proteomes" id="UP000236151">
    <property type="component" value="Unassembled WGS sequence"/>
</dbReference>
<protein>
    <submittedName>
        <fullName evidence="2">Spore cortex biosynthesis protein YabQ</fullName>
    </submittedName>
</protein>